<keyword evidence="2" id="KW-1185">Reference proteome</keyword>
<organism evidence="1 2">
    <name type="scientific">Flavobacterium suaedae</name>
    <dbReference type="NCBI Taxonomy" id="1767027"/>
    <lineage>
        <taxon>Bacteria</taxon>
        <taxon>Pseudomonadati</taxon>
        <taxon>Bacteroidota</taxon>
        <taxon>Flavobacteriia</taxon>
        <taxon>Flavobacteriales</taxon>
        <taxon>Flavobacteriaceae</taxon>
        <taxon>Flavobacterium</taxon>
    </lineage>
</organism>
<dbReference type="RefSeq" id="WP_188620149.1">
    <property type="nucleotide sequence ID" value="NZ_BMJE01000002.1"/>
</dbReference>
<gene>
    <name evidence="1" type="ORF">GCM10007424_10020</name>
</gene>
<evidence type="ECO:0000313" key="2">
    <source>
        <dbReference type="Proteomes" id="UP000615760"/>
    </source>
</evidence>
<sequence>MLNNLFITKTPYQYLSAINICNVVYSSKEFYNEIYFFPKDNNSVFYESKENSLPFNGIIRSIGTEEKISFYKSIRKNKYERVFFFQENDILNKYVSYHLKKQGTIICLGPDGTKPYAVFDKSHELLSMLKDTNKDYMYLIKNNLLFPRIFWSRYYRYGASKIIDEVWLQHPELFDKKKNKTKGELIKMPELENSTIEIVKKTMVGEDMNLPDLNKCIIYFNQPIWSKKLIDKEIEILNFLSNHHNTLPLYLKLHPLTPEENLKRIKEVKGINIIYNKIPAEVYINHAKDSIMLTPWSTALMHVLGERNKYYYLYPEFQRVNDYRLNQINLIPFPHLQVLNNIEDL</sequence>
<protein>
    <submittedName>
        <fullName evidence="1">Uncharacterized protein</fullName>
    </submittedName>
</protein>
<comment type="caution">
    <text evidence="1">The sequence shown here is derived from an EMBL/GenBank/DDBJ whole genome shotgun (WGS) entry which is preliminary data.</text>
</comment>
<name>A0ABQ1JPS6_9FLAO</name>
<dbReference type="Proteomes" id="UP000615760">
    <property type="component" value="Unassembled WGS sequence"/>
</dbReference>
<accession>A0ABQ1JPS6</accession>
<evidence type="ECO:0000313" key="1">
    <source>
        <dbReference type="EMBL" id="GGB72026.1"/>
    </source>
</evidence>
<proteinExistence type="predicted"/>
<dbReference type="EMBL" id="BMJE01000002">
    <property type="protein sequence ID" value="GGB72026.1"/>
    <property type="molecule type" value="Genomic_DNA"/>
</dbReference>
<reference evidence="2" key="1">
    <citation type="journal article" date="2019" name="Int. J. Syst. Evol. Microbiol.">
        <title>The Global Catalogue of Microorganisms (GCM) 10K type strain sequencing project: providing services to taxonomists for standard genome sequencing and annotation.</title>
        <authorList>
            <consortium name="The Broad Institute Genomics Platform"/>
            <consortium name="The Broad Institute Genome Sequencing Center for Infectious Disease"/>
            <person name="Wu L."/>
            <person name="Ma J."/>
        </authorList>
    </citation>
    <scope>NUCLEOTIDE SEQUENCE [LARGE SCALE GENOMIC DNA]</scope>
    <source>
        <strain evidence="2">CGMCC 1.15461</strain>
    </source>
</reference>